<feature type="compositionally biased region" description="Basic and acidic residues" evidence="6">
    <location>
        <begin position="15"/>
        <end position="28"/>
    </location>
</feature>
<proteinExistence type="predicted"/>
<evidence type="ECO:0000313" key="7">
    <source>
        <dbReference type="EMBL" id="TPX77793.1"/>
    </source>
</evidence>
<keyword evidence="3" id="KW-0863">Zinc-finger</keyword>
<dbReference type="Gene3D" id="3.30.40.10">
    <property type="entry name" value="Zinc/RING finger domain, C3HC4 (zinc finger)"/>
    <property type="match status" value="1"/>
</dbReference>
<evidence type="ECO:0000256" key="6">
    <source>
        <dbReference type="SAM" id="MobiDB-lite"/>
    </source>
</evidence>
<dbReference type="InterPro" id="IPR037869">
    <property type="entry name" value="Spp1/CFP1"/>
</dbReference>
<feature type="region of interest" description="Disordered" evidence="6">
    <location>
        <begin position="1"/>
        <end position="29"/>
    </location>
</feature>
<keyword evidence="5" id="KW-0539">Nucleus</keyword>
<evidence type="ECO:0000256" key="4">
    <source>
        <dbReference type="ARBA" id="ARBA00022833"/>
    </source>
</evidence>
<evidence type="ECO:0000256" key="5">
    <source>
        <dbReference type="ARBA" id="ARBA00023242"/>
    </source>
</evidence>
<dbReference type="STRING" id="246404.A0A507FNF9"/>
<dbReference type="Proteomes" id="UP000320333">
    <property type="component" value="Unassembled WGS sequence"/>
</dbReference>
<dbReference type="SUPFAM" id="SSF57903">
    <property type="entry name" value="FYVE/PHD zinc finger"/>
    <property type="match status" value="1"/>
</dbReference>
<feature type="region of interest" description="Disordered" evidence="6">
    <location>
        <begin position="429"/>
        <end position="504"/>
    </location>
</feature>
<evidence type="ECO:0000256" key="2">
    <source>
        <dbReference type="ARBA" id="ARBA00022723"/>
    </source>
</evidence>
<dbReference type="OrthoDB" id="436852at2759"/>
<protein>
    <submittedName>
        <fullName evidence="7">Uncharacterized protein</fullName>
    </submittedName>
</protein>
<feature type="compositionally biased region" description="Basic and acidic residues" evidence="6">
    <location>
        <begin position="90"/>
        <end position="101"/>
    </location>
</feature>
<feature type="compositionally biased region" description="Basic and acidic residues" evidence="6">
    <location>
        <begin position="676"/>
        <end position="694"/>
    </location>
</feature>
<dbReference type="InterPro" id="IPR011011">
    <property type="entry name" value="Znf_FYVE_PHD"/>
</dbReference>
<evidence type="ECO:0000313" key="8">
    <source>
        <dbReference type="Proteomes" id="UP000320333"/>
    </source>
</evidence>
<dbReference type="AlphaFoldDB" id="A0A507FNF9"/>
<dbReference type="InterPro" id="IPR013083">
    <property type="entry name" value="Znf_RING/FYVE/PHD"/>
</dbReference>
<feature type="compositionally biased region" description="Basic residues" evidence="6">
    <location>
        <begin position="114"/>
        <end position="136"/>
    </location>
</feature>
<feature type="region of interest" description="Disordered" evidence="6">
    <location>
        <begin position="72"/>
        <end position="141"/>
    </location>
</feature>
<comment type="caution">
    <text evidence="7">The sequence shown here is derived from an EMBL/GenBank/DDBJ whole genome shotgun (WGS) entry which is preliminary data.</text>
</comment>
<keyword evidence="4" id="KW-0862">Zinc</keyword>
<dbReference type="GO" id="GO:0048188">
    <property type="term" value="C:Set1C/COMPASS complex"/>
    <property type="evidence" value="ECO:0007669"/>
    <property type="project" value="InterPro"/>
</dbReference>
<dbReference type="EMBL" id="QEAP01000014">
    <property type="protein sequence ID" value="TPX77793.1"/>
    <property type="molecule type" value="Genomic_DNA"/>
</dbReference>
<keyword evidence="8" id="KW-1185">Reference proteome</keyword>
<feature type="region of interest" description="Disordered" evidence="6">
    <location>
        <begin position="286"/>
        <end position="310"/>
    </location>
</feature>
<evidence type="ECO:0000256" key="1">
    <source>
        <dbReference type="ARBA" id="ARBA00004123"/>
    </source>
</evidence>
<accession>A0A507FNF9</accession>
<gene>
    <name evidence="7" type="ORF">CcCBS67573_g00920</name>
</gene>
<dbReference type="GO" id="GO:0045893">
    <property type="term" value="P:positive regulation of DNA-templated transcription"/>
    <property type="evidence" value="ECO:0007669"/>
    <property type="project" value="TreeGrafter"/>
</dbReference>
<feature type="region of interest" description="Disordered" evidence="6">
    <location>
        <begin position="670"/>
        <end position="699"/>
    </location>
</feature>
<reference evidence="7 8" key="1">
    <citation type="journal article" date="2019" name="Sci. Rep.">
        <title>Comparative genomics of chytrid fungi reveal insights into the obligate biotrophic and pathogenic lifestyle of Synchytrium endobioticum.</title>
        <authorList>
            <person name="van de Vossenberg B.T.L.H."/>
            <person name="Warris S."/>
            <person name="Nguyen H.D.T."/>
            <person name="van Gent-Pelzer M.P.E."/>
            <person name="Joly D.L."/>
            <person name="van de Geest H.C."/>
            <person name="Bonants P.J.M."/>
            <person name="Smith D.S."/>
            <person name="Levesque C.A."/>
            <person name="van der Lee T.A.J."/>
        </authorList>
    </citation>
    <scope>NUCLEOTIDE SEQUENCE [LARGE SCALE GENOMIC DNA]</scope>
    <source>
        <strain evidence="7 8">CBS 675.73</strain>
    </source>
</reference>
<feature type="compositionally biased region" description="Basic and acidic residues" evidence="6">
    <location>
        <begin position="286"/>
        <end position="303"/>
    </location>
</feature>
<feature type="compositionally biased region" description="Polar residues" evidence="6">
    <location>
        <begin position="484"/>
        <end position="494"/>
    </location>
</feature>
<feature type="region of interest" description="Disordered" evidence="6">
    <location>
        <begin position="254"/>
        <end position="273"/>
    </location>
</feature>
<dbReference type="PANTHER" id="PTHR46174">
    <property type="entry name" value="CXXC-TYPE ZINC FINGER PROTEIN 1"/>
    <property type="match status" value="1"/>
</dbReference>
<organism evidence="7 8">
    <name type="scientific">Chytriomyces confervae</name>
    <dbReference type="NCBI Taxonomy" id="246404"/>
    <lineage>
        <taxon>Eukaryota</taxon>
        <taxon>Fungi</taxon>
        <taxon>Fungi incertae sedis</taxon>
        <taxon>Chytridiomycota</taxon>
        <taxon>Chytridiomycota incertae sedis</taxon>
        <taxon>Chytridiomycetes</taxon>
        <taxon>Chytridiales</taxon>
        <taxon>Chytriomycetaceae</taxon>
        <taxon>Chytriomyces</taxon>
    </lineage>
</organism>
<keyword evidence="2" id="KW-0479">Metal-binding</keyword>
<name>A0A507FNF9_9FUNG</name>
<evidence type="ECO:0000256" key="3">
    <source>
        <dbReference type="ARBA" id="ARBA00022771"/>
    </source>
</evidence>
<dbReference type="PANTHER" id="PTHR46174:SF1">
    <property type="entry name" value="CXXC-TYPE ZINC FINGER PROTEIN 1"/>
    <property type="match status" value="1"/>
</dbReference>
<dbReference type="GO" id="GO:0008270">
    <property type="term" value="F:zinc ion binding"/>
    <property type="evidence" value="ECO:0007669"/>
    <property type="project" value="UniProtKB-KW"/>
</dbReference>
<sequence>MDILDLVSTEAETANDERERANDADAAHALRSVSDMEGIYVSETKQESKTSDAKADFDSALDSAFARDEAAFSASHSQLPDESFSRKRKSSESDEFHDVHAGSDSAFTASSSKKIQKKSRTLFSKSRRSKQKKRHSAAPSVEHDSAFGLEDPAKLYCYCQKPYNEDLFYIQFHSSKCDECNQWFCCNCTFLKESQLDSIILFYCIPCEASTGLKTVRRRLCAAYEFAQKMEIEMGEAADDTSSLNDPGAEISVIAKEENSPETSSPRSSKGPLYTHPQSCLMHVPHESENKHDNNSNKDHEIQPNHASSSSIDALNASISSASAQSASKLLFHCSETCGLSLAAFRLQAAISGAPLTKDTKIASSSNSTTTAPALNLFLKPTNRLISKACASRNEIERKRYLWENILKQIYPASTQVGPVLVDASKNTTATGADSTAPEPPLDILASDSSENLSFQPHLPPLSSASIPKPSEAMETDLPMSENALRNTPSSQQEPELPDTSEIHPACAPAESASRPLEQMNHDMSNDRRPSPLQTQPIHHSLQTFPTLSSPTSGRTRNEPRLARNDALDRIKLESLRKTEILLKRRLIALQIWISRVDDALEKCGVLNVCGFDSRLLKTEWVVPCLKEWMELSEDEQERYCDARKLRAPSYGDTEGGAMVQSSGMLENMSFSEGNSEDKKGENGQAMEDVKPGEENPASTENMCMIEGKCTQHVGWRILRIAEVDVEINLGMQDLEKNNEAMQRVIDRMRRRRAEAAGVQ</sequence>
<comment type="subcellular location">
    <subcellularLocation>
        <location evidence="1">Nucleus</location>
    </subcellularLocation>
</comment>